<dbReference type="Proteomes" id="UP000183461">
    <property type="component" value="Unassembled WGS sequence"/>
</dbReference>
<feature type="transmembrane region" description="Helical" evidence="1">
    <location>
        <begin position="119"/>
        <end position="137"/>
    </location>
</feature>
<dbReference type="InterPro" id="IPR021354">
    <property type="entry name" value="DUF2975"/>
</dbReference>
<feature type="transmembrane region" description="Helical" evidence="1">
    <location>
        <begin position="12"/>
        <end position="33"/>
    </location>
</feature>
<sequence length="155" mass="17788">MWNKDKSLFLSRILTVTAAFAAVFIAFFIPTMSDWYVYEMASEAESIFSRDTMFVPMCVTLYLCDGLALLALWKLHVLLRNISRDEVFIPQNTACLRWISWICMGVGVILMAFGLWSTIFAFFGMCAVMFGLIMRVLKNVFEKAVEIKSENDFTI</sequence>
<evidence type="ECO:0008006" key="4">
    <source>
        <dbReference type="Google" id="ProtNLM"/>
    </source>
</evidence>
<feature type="transmembrane region" description="Helical" evidence="1">
    <location>
        <begin position="53"/>
        <end position="73"/>
    </location>
</feature>
<proteinExistence type="predicted"/>
<dbReference type="AlphaFoldDB" id="A0A1K1PXF7"/>
<evidence type="ECO:0000313" key="3">
    <source>
        <dbReference type="Proteomes" id="UP000183461"/>
    </source>
</evidence>
<dbReference type="RefSeq" id="WP_072301276.1">
    <property type="nucleotide sequence ID" value="NZ_FPIP01000011.1"/>
</dbReference>
<protein>
    <recommendedName>
        <fullName evidence="4">DUF2975 family protein</fullName>
    </recommendedName>
</protein>
<evidence type="ECO:0000313" key="2">
    <source>
        <dbReference type="EMBL" id="SFW52164.1"/>
    </source>
</evidence>
<keyword evidence="1" id="KW-0472">Membrane</keyword>
<reference evidence="2 3" key="1">
    <citation type="submission" date="2016-11" db="EMBL/GenBank/DDBJ databases">
        <authorList>
            <person name="Jaros S."/>
            <person name="Januszkiewicz K."/>
            <person name="Wedrychowicz H."/>
        </authorList>
    </citation>
    <scope>NUCLEOTIDE SEQUENCE [LARGE SCALE GENOMIC DNA]</scope>
    <source>
        <strain evidence="2 3">YL228</strain>
    </source>
</reference>
<feature type="transmembrane region" description="Helical" evidence="1">
    <location>
        <begin position="94"/>
        <end position="113"/>
    </location>
</feature>
<organism evidence="2 3">
    <name type="scientific">Ruminococcus flavefaciens</name>
    <dbReference type="NCBI Taxonomy" id="1265"/>
    <lineage>
        <taxon>Bacteria</taxon>
        <taxon>Bacillati</taxon>
        <taxon>Bacillota</taxon>
        <taxon>Clostridia</taxon>
        <taxon>Eubacteriales</taxon>
        <taxon>Oscillospiraceae</taxon>
        <taxon>Ruminococcus</taxon>
    </lineage>
</organism>
<keyword evidence="1" id="KW-1133">Transmembrane helix</keyword>
<keyword evidence="1" id="KW-0812">Transmembrane</keyword>
<gene>
    <name evidence="2" type="ORF">SAMN02910280_0227</name>
</gene>
<evidence type="ECO:0000256" key="1">
    <source>
        <dbReference type="SAM" id="Phobius"/>
    </source>
</evidence>
<name>A0A1K1PXF7_RUMFL</name>
<accession>A0A1K1PXF7</accession>
<dbReference type="EMBL" id="FPIP01000011">
    <property type="protein sequence ID" value="SFW52164.1"/>
    <property type="molecule type" value="Genomic_DNA"/>
</dbReference>
<dbReference type="Pfam" id="PF11188">
    <property type="entry name" value="DUF2975"/>
    <property type="match status" value="1"/>
</dbReference>